<feature type="transmembrane region" description="Helical" evidence="6">
    <location>
        <begin position="20"/>
        <end position="40"/>
    </location>
</feature>
<dbReference type="FunFam" id="1.20.120.1630:FF:000014">
    <property type="entry name" value="Steroid 5-alpha reductase, putative"/>
    <property type="match status" value="1"/>
</dbReference>
<keyword evidence="9" id="KW-1185">Reference proteome</keyword>
<reference evidence="8 9" key="1">
    <citation type="submission" date="2022-05" db="EMBL/GenBank/DDBJ databases">
        <authorList>
            <consortium name="Genoscope - CEA"/>
            <person name="William W."/>
        </authorList>
    </citation>
    <scope>NUCLEOTIDE SEQUENCE [LARGE SCALE GENOMIC DNA]</scope>
</reference>
<evidence type="ECO:0000313" key="8">
    <source>
        <dbReference type="EMBL" id="CAH3156724.1"/>
    </source>
</evidence>
<dbReference type="GO" id="GO:0016627">
    <property type="term" value="F:oxidoreductase activity, acting on the CH-CH group of donors"/>
    <property type="evidence" value="ECO:0007669"/>
    <property type="project" value="InterPro"/>
</dbReference>
<dbReference type="InterPro" id="IPR039357">
    <property type="entry name" value="SRD5A/TECR"/>
</dbReference>
<evidence type="ECO:0000256" key="5">
    <source>
        <dbReference type="ARBA" id="ARBA00023136"/>
    </source>
</evidence>
<keyword evidence="4 6" id="KW-1133">Transmembrane helix</keyword>
<feature type="transmembrane region" description="Helical" evidence="6">
    <location>
        <begin position="63"/>
        <end position="84"/>
    </location>
</feature>
<keyword evidence="5 6" id="KW-0472">Membrane</keyword>
<evidence type="ECO:0000313" key="9">
    <source>
        <dbReference type="Proteomes" id="UP001159428"/>
    </source>
</evidence>
<dbReference type="InterPro" id="IPR001104">
    <property type="entry name" value="3-oxo-5_a-steroid_4-DH_C"/>
</dbReference>
<gene>
    <name evidence="8" type="ORF">PMEA_00029735</name>
</gene>
<dbReference type="GO" id="GO:0006629">
    <property type="term" value="P:lipid metabolic process"/>
    <property type="evidence" value="ECO:0007669"/>
    <property type="project" value="InterPro"/>
</dbReference>
<feature type="domain" description="3-oxo-5-alpha-steroid 4-dehydrogenase C-terminal" evidence="7">
    <location>
        <begin position="133"/>
        <end position="267"/>
    </location>
</feature>
<feature type="transmembrane region" description="Helical" evidence="6">
    <location>
        <begin position="159"/>
        <end position="176"/>
    </location>
</feature>
<comment type="similarity">
    <text evidence="2">Belongs to the steroid 5-alpha reductase family.</text>
</comment>
<accession>A0AAU9XUC7</accession>
<dbReference type="Proteomes" id="UP001159428">
    <property type="component" value="Unassembled WGS sequence"/>
</dbReference>
<keyword evidence="3 6" id="KW-0812">Transmembrane</keyword>
<comment type="caution">
    <text evidence="8">The sequence shown here is derived from an EMBL/GenBank/DDBJ whole genome shotgun (WGS) entry which is preliminary data.</text>
</comment>
<dbReference type="EMBL" id="CALNXJ010000062">
    <property type="protein sequence ID" value="CAH3156724.1"/>
    <property type="molecule type" value="Genomic_DNA"/>
</dbReference>
<dbReference type="PANTHER" id="PTHR10556">
    <property type="entry name" value="3-OXO-5-ALPHA-STEROID 4-DEHYDROGENASE"/>
    <property type="match status" value="1"/>
</dbReference>
<protein>
    <recommendedName>
        <fullName evidence="7">3-oxo-5-alpha-steroid 4-dehydrogenase C-terminal domain-containing protein</fullName>
    </recommendedName>
</protein>
<proteinExistence type="inferred from homology"/>
<evidence type="ECO:0000256" key="2">
    <source>
        <dbReference type="ARBA" id="ARBA00007742"/>
    </source>
</evidence>
<name>A0AAU9XUC7_9CNID</name>
<evidence type="ECO:0000256" key="3">
    <source>
        <dbReference type="ARBA" id="ARBA00022692"/>
    </source>
</evidence>
<dbReference type="Gene3D" id="1.20.120.1630">
    <property type="match status" value="1"/>
</dbReference>
<evidence type="ECO:0000256" key="6">
    <source>
        <dbReference type="SAM" id="Phobius"/>
    </source>
</evidence>
<evidence type="ECO:0000259" key="7">
    <source>
        <dbReference type="Pfam" id="PF02544"/>
    </source>
</evidence>
<dbReference type="PANTHER" id="PTHR10556:SF43">
    <property type="entry name" value="STEROID 5-ALPHA-REDUCTASE DET2"/>
    <property type="match status" value="1"/>
</dbReference>
<feature type="transmembrane region" description="Helical" evidence="6">
    <location>
        <begin position="121"/>
        <end position="139"/>
    </location>
</feature>
<evidence type="ECO:0000256" key="4">
    <source>
        <dbReference type="ARBA" id="ARBA00022989"/>
    </source>
</evidence>
<comment type="subcellular location">
    <subcellularLocation>
        <location evidence="1">Membrane</location>
        <topology evidence="1">Multi-pass membrane protein</topology>
    </subcellularLocation>
</comment>
<dbReference type="PROSITE" id="PS50244">
    <property type="entry name" value="S5A_REDUCTASE"/>
    <property type="match status" value="1"/>
</dbReference>
<organism evidence="8 9">
    <name type="scientific">Pocillopora meandrina</name>
    <dbReference type="NCBI Taxonomy" id="46732"/>
    <lineage>
        <taxon>Eukaryota</taxon>
        <taxon>Metazoa</taxon>
        <taxon>Cnidaria</taxon>
        <taxon>Anthozoa</taxon>
        <taxon>Hexacorallia</taxon>
        <taxon>Scleractinia</taxon>
        <taxon>Astrocoeniina</taxon>
        <taxon>Pocilloporidae</taxon>
        <taxon>Pocillopora</taxon>
    </lineage>
</organism>
<dbReference type="GO" id="GO:0016020">
    <property type="term" value="C:membrane"/>
    <property type="evidence" value="ECO:0007669"/>
    <property type="project" value="UniProtKB-SubCell"/>
</dbReference>
<feature type="transmembrane region" description="Helical" evidence="6">
    <location>
        <begin position="90"/>
        <end position="109"/>
    </location>
</feature>
<dbReference type="AlphaFoldDB" id="A0AAU9XUC7"/>
<sequence>MLNALPWTTFEDDKTHFWVHYGLCAFGFLLAVITFIVQATKPAPYGRHQKSNQSFGPMVHQRLAHTISDAIPGVLLFSLVFFLYGTHTEYTNITFYCLWLCHYVHRGIIHPWIMKYSSPKTPLGIPLGGLFPNLLYSFLNADWIGAASYDSDYYKDPRFIIGVVMFITGYIINRYADLSLRKLRANSSSGYSIPNGCLFHKISCPNYFGEMLEWFGWALGTWSVAGTVWFLFSSATLVPRSRHNHRWYKEQFPDYPANRKALIPFLF</sequence>
<feature type="transmembrane region" description="Helical" evidence="6">
    <location>
        <begin position="214"/>
        <end position="238"/>
    </location>
</feature>
<evidence type="ECO:0000256" key="1">
    <source>
        <dbReference type="ARBA" id="ARBA00004141"/>
    </source>
</evidence>
<dbReference type="Pfam" id="PF02544">
    <property type="entry name" value="Steroid_dh"/>
    <property type="match status" value="1"/>
</dbReference>